<dbReference type="EMBL" id="SSTD01019167">
    <property type="protein sequence ID" value="TYJ96945.1"/>
    <property type="molecule type" value="Genomic_DNA"/>
</dbReference>
<dbReference type="PANTHER" id="PTHR24559:SF436">
    <property type="entry name" value="RNA-DIRECTED DNA POLYMERASE HOMOLOG"/>
    <property type="match status" value="1"/>
</dbReference>
<protein>
    <recommendedName>
        <fullName evidence="1">Integrase zinc-binding domain-containing protein</fullName>
    </recommendedName>
</protein>
<dbReference type="SUPFAM" id="SSF56672">
    <property type="entry name" value="DNA/RNA polymerases"/>
    <property type="match status" value="1"/>
</dbReference>
<dbReference type="Gene3D" id="3.30.70.270">
    <property type="match status" value="1"/>
</dbReference>
<dbReference type="Proteomes" id="UP000321947">
    <property type="component" value="Unassembled WGS sequence"/>
</dbReference>
<dbReference type="InterPro" id="IPR043128">
    <property type="entry name" value="Rev_trsase/Diguanyl_cyclase"/>
</dbReference>
<dbReference type="Gene3D" id="1.10.340.70">
    <property type="match status" value="1"/>
</dbReference>
<dbReference type="InterPro" id="IPR021109">
    <property type="entry name" value="Peptidase_aspartic_dom_sf"/>
</dbReference>
<accession>A0A5D3BER5</accession>
<dbReference type="CDD" id="cd01647">
    <property type="entry name" value="RT_LTR"/>
    <property type="match status" value="1"/>
</dbReference>
<feature type="domain" description="Integrase zinc-binding" evidence="1">
    <location>
        <begin position="398"/>
        <end position="452"/>
    </location>
</feature>
<proteinExistence type="predicted"/>
<evidence type="ECO:0000259" key="1">
    <source>
        <dbReference type="Pfam" id="PF17921"/>
    </source>
</evidence>
<dbReference type="InterPro" id="IPR041588">
    <property type="entry name" value="Integrase_H2C2"/>
</dbReference>
<dbReference type="PANTHER" id="PTHR24559">
    <property type="entry name" value="TRANSPOSON TY3-I GAG-POL POLYPROTEIN"/>
    <property type="match status" value="1"/>
</dbReference>
<dbReference type="CDD" id="cd00303">
    <property type="entry name" value="retropepsin_like"/>
    <property type="match status" value="1"/>
</dbReference>
<name>A0A5D3BER5_CUCMM</name>
<dbReference type="AlphaFoldDB" id="A0A5D3BER5"/>
<dbReference type="InterPro" id="IPR053134">
    <property type="entry name" value="RNA-dir_DNA_polymerase"/>
</dbReference>
<organism evidence="2 3">
    <name type="scientific">Cucumis melo var. makuwa</name>
    <name type="common">Oriental melon</name>
    <dbReference type="NCBI Taxonomy" id="1194695"/>
    <lineage>
        <taxon>Eukaryota</taxon>
        <taxon>Viridiplantae</taxon>
        <taxon>Streptophyta</taxon>
        <taxon>Embryophyta</taxon>
        <taxon>Tracheophyta</taxon>
        <taxon>Spermatophyta</taxon>
        <taxon>Magnoliopsida</taxon>
        <taxon>eudicotyledons</taxon>
        <taxon>Gunneridae</taxon>
        <taxon>Pentapetalae</taxon>
        <taxon>rosids</taxon>
        <taxon>fabids</taxon>
        <taxon>Cucurbitales</taxon>
        <taxon>Cucurbitaceae</taxon>
        <taxon>Benincaseae</taxon>
        <taxon>Cucumis</taxon>
    </lineage>
</organism>
<dbReference type="Gene3D" id="2.40.70.10">
    <property type="entry name" value="Acid Proteases"/>
    <property type="match status" value="1"/>
</dbReference>
<dbReference type="Pfam" id="PF08284">
    <property type="entry name" value="RVP_2"/>
    <property type="match status" value="1"/>
</dbReference>
<dbReference type="Pfam" id="PF17921">
    <property type="entry name" value="Integrase_H2C2"/>
    <property type="match status" value="1"/>
</dbReference>
<gene>
    <name evidence="2" type="ORF">E5676_scaffold220G00550</name>
</gene>
<evidence type="ECO:0000313" key="3">
    <source>
        <dbReference type="Proteomes" id="UP000321947"/>
    </source>
</evidence>
<sequence length="471" mass="53819">MIDSGATHNFITEAEAKHLNPCWEKDAGRMKAMNFAALSIIGLVKRMMIRLGGWSGLIDFMVVKMDDFDVVLGMEFLLEHQVIPMPLAKCLVINGSAPSVVQTDLRQPDGLKMISAMQLKKGLTRDKPTFMAIPLDQSENPGETVLKDIPMIDHEIELVPGAKPPAKNAYCMAPPELVELRKQLDELLNVGFIRLAKAPYGAPILFQKNKKDESLQLCIDYCALDKLTIHNKYPIAIITYLFDRLHGAKYFSKLDLWSGYYQVFHEYLDKFVVVYLDDIVVYSSTMEEDRDHLRKNPECQAAFDGLKQTMMEGPILGIADVTKTFETDNKATCHFFTQSKLTLKQARWQEFLVEFDFEFEHKKGSSNQVANALSWKHEHVAICLLAHLRTSEIDGVGNLRKKLLHECHDTIWADHPRWQRTYALLKKGYFWPNVRDDVMQYTKTCLICQQDKVEKVKVAELLDPLPVPTKP</sequence>
<reference evidence="2 3" key="1">
    <citation type="submission" date="2019-08" db="EMBL/GenBank/DDBJ databases">
        <title>Draft genome sequences of two oriental melons (Cucumis melo L. var makuwa).</title>
        <authorList>
            <person name="Kwon S.-Y."/>
        </authorList>
    </citation>
    <scope>NUCLEOTIDE SEQUENCE [LARGE SCALE GENOMIC DNA]</scope>
    <source>
        <strain evidence="3">cv. Chang Bougi</strain>
        <tissue evidence="2">Leaf</tissue>
    </source>
</reference>
<dbReference type="InterPro" id="IPR043502">
    <property type="entry name" value="DNA/RNA_pol_sf"/>
</dbReference>
<comment type="caution">
    <text evidence="2">The sequence shown here is derived from an EMBL/GenBank/DDBJ whole genome shotgun (WGS) entry which is preliminary data.</text>
</comment>
<evidence type="ECO:0000313" key="2">
    <source>
        <dbReference type="EMBL" id="TYJ96945.1"/>
    </source>
</evidence>
<dbReference type="Gene3D" id="3.10.10.10">
    <property type="entry name" value="HIV Type 1 Reverse Transcriptase, subunit A, domain 1"/>
    <property type="match status" value="1"/>
</dbReference>